<dbReference type="AlphaFoldDB" id="A0A0B2BWE2"/>
<dbReference type="EMBL" id="JTDN01000003">
    <property type="protein sequence ID" value="KHL24277.1"/>
    <property type="molecule type" value="Genomic_DNA"/>
</dbReference>
<evidence type="ECO:0000313" key="2">
    <source>
        <dbReference type="Proteomes" id="UP000030988"/>
    </source>
</evidence>
<reference evidence="1 2" key="1">
    <citation type="submission" date="2014-11" db="EMBL/GenBank/DDBJ databases">
        <title>Draft genome sequence of Kirrobacter mercurialis.</title>
        <authorList>
            <person name="Coil D.A."/>
            <person name="Eisen J.A."/>
        </authorList>
    </citation>
    <scope>NUCLEOTIDE SEQUENCE [LARGE SCALE GENOMIC DNA]</scope>
    <source>
        <strain evidence="1 2">Coronado</strain>
    </source>
</reference>
<accession>A0A0B2BWE2</accession>
<name>A0A0B2BWE2_9SPHN</name>
<dbReference type="Proteomes" id="UP000030988">
    <property type="component" value="Unassembled WGS sequence"/>
</dbReference>
<proteinExistence type="predicted"/>
<organism evidence="1 2">
    <name type="scientific">Croceibacterium mercuriale</name>
    <dbReference type="NCBI Taxonomy" id="1572751"/>
    <lineage>
        <taxon>Bacteria</taxon>
        <taxon>Pseudomonadati</taxon>
        <taxon>Pseudomonadota</taxon>
        <taxon>Alphaproteobacteria</taxon>
        <taxon>Sphingomonadales</taxon>
        <taxon>Erythrobacteraceae</taxon>
        <taxon>Croceibacterium</taxon>
    </lineage>
</organism>
<comment type="caution">
    <text evidence="1">The sequence shown here is derived from an EMBL/GenBank/DDBJ whole genome shotgun (WGS) entry which is preliminary data.</text>
</comment>
<sequence>MFGNEAGKFLDQVNASKVIDRINTAHGFYTRVSVDRSLCSPIPVGQKGGSFKVEGIEHGLGVLLWGDDGFLETVEGYSYGGDPLLDRSLADLKFSRIEQLG</sequence>
<evidence type="ECO:0000313" key="1">
    <source>
        <dbReference type="EMBL" id="KHL24277.1"/>
    </source>
</evidence>
<gene>
    <name evidence="1" type="ORF">PK98_15035</name>
</gene>
<keyword evidence="2" id="KW-1185">Reference proteome</keyword>
<protein>
    <submittedName>
        <fullName evidence="1">Uncharacterized protein</fullName>
    </submittedName>
</protein>